<comment type="caution">
    <text evidence="13">The sequence shown here is derived from an EMBL/GenBank/DDBJ whole genome shotgun (WGS) entry which is preliminary data.</text>
</comment>
<evidence type="ECO:0000256" key="7">
    <source>
        <dbReference type="ARBA" id="ARBA00023187"/>
    </source>
</evidence>
<dbReference type="SUPFAM" id="SSF54928">
    <property type="entry name" value="RNA-binding domain, RBD"/>
    <property type="match status" value="2"/>
</dbReference>
<keyword evidence="6 10" id="KW-0694">RNA-binding</keyword>
<evidence type="ECO:0000256" key="3">
    <source>
        <dbReference type="ARBA" id="ARBA00022664"/>
    </source>
</evidence>
<dbReference type="InterPro" id="IPR012677">
    <property type="entry name" value="Nucleotide-bd_a/b_plait_sf"/>
</dbReference>
<reference evidence="13" key="1">
    <citation type="journal article" date="2022" name="G3 (Bethesda)">
        <title>High quality genome of the basidiomycete yeast Dioszegia hungarica PDD-24b-2 isolated from cloud water.</title>
        <authorList>
            <person name="Jarrige D."/>
            <person name="Haridas S."/>
            <person name="Bleykasten-Grosshans C."/>
            <person name="Joly M."/>
            <person name="Nadalig T."/>
            <person name="Sancelme M."/>
            <person name="Vuilleumier S."/>
            <person name="Grigoriev I.V."/>
            <person name="Amato P."/>
            <person name="Bringel F."/>
        </authorList>
    </citation>
    <scope>NUCLEOTIDE SEQUENCE</scope>
    <source>
        <strain evidence="13">PDD-24b-2</strain>
    </source>
</reference>
<dbReference type="GO" id="GO:0030532">
    <property type="term" value="C:small nuclear ribonucleoprotein complex"/>
    <property type="evidence" value="ECO:0007669"/>
    <property type="project" value="UniProtKB-ARBA"/>
</dbReference>
<evidence type="ECO:0000256" key="10">
    <source>
        <dbReference type="PROSITE-ProRule" id="PRU00176"/>
    </source>
</evidence>
<protein>
    <submittedName>
        <fullName evidence="13">RNA binding protein</fullName>
    </submittedName>
</protein>
<evidence type="ECO:0000259" key="12">
    <source>
        <dbReference type="PROSITE" id="PS50102"/>
    </source>
</evidence>
<dbReference type="GO" id="GO:0005681">
    <property type="term" value="C:spliceosomal complex"/>
    <property type="evidence" value="ECO:0007669"/>
    <property type="project" value="UniProtKB-KW"/>
</dbReference>
<dbReference type="PANTHER" id="PTHR10501">
    <property type="entry name" value="U1 SMALL NUCLEAR RIBONUCLEOPROTEIN A/U2 SMALL NUCLEAR RIBONUCLEOPROTEIN B"/>
    <property type="match status" value="1"/>
</dbReference>
<dbReference type="GeneID" id="77724809"/>
<dbReference type="SMART" id="SM00360">
    <property type="entry name" value="RRM"/>
    <property type="match status" value="2"/>
</dbReference>
<feature type="compositionally biased region" description="Basic and acidic residues" evidence="11">
    <location>
        <begin position="172"/>
        <end position="187"/>
    </location>
</feature>
<dbReference type="GO" id="GO:0003723">
    <property type="term" value="F:RNA binding"/>
    <property type="evidence" value="ECO:0007669"/>
    <property type="project" value="UniProtKB-UniRule"/>
</dbReference>
<evidence type="ECO:0000313" key="13">
    <source>
        <dbReference type="EMBL" id="KAI9634639.1"/>
    </source>
</evidence>
<dbReference type="Pfam" id="PF00076">
    <property type="entry name" value="RRM_1"/>
    <property type="match status" value="2"/>
</dbReference>
<keyword evidence="8" id="KW-0539">Nucleus</keyword>
<keyword evidence="9" id="KW-0687">Ribonucleoprotein</keyword>
<accession>A0AA38H899</accession>
<feature type="region of interest" description="Disordered" evidence="11">
    <location>
        <begin position="149"/>
        <end position="202"/>
    </location>
</feature>
<dbReference type="Proteomes" id="UP001164286">
    <property type="component" value="Unassembled WGS sequence"/>
</dbReference>
<evidence type="ECO:0000256" key="6">
    <source>
        <dbReference type="ARBA" id="ARBA00022884"/>
    </source>
</evidence>
<evidence type="ECO:0000313" key="14">
    <source>
        <dbReference type="Proteomes" id="UP001164286"/>
    </source>
</evidence>
<dbReference type="CDD" id="cd12247">
    <property type="entry name" value="RRM2_U1A_like"/>
    <property type="match status" value="1"/>
</dbReference>
<feature type="region of interest" description="Disordered" evidence="11">
    <location>
        <begin position="1"/>
        <end position="56"/>
    </location>
</feature>
<evidence type="ECO:0000256" key="8">
    <source>
        <dbReference type="ARBA" id="ARBA00023242"/>
    </source>
</evidence>
<dbReference type="GO" id="GO:0006397">
    <property type="term" value="P:mRNA processing"/>
    <property type="evidence" value="ECO:0007669"/>
    <property type="project" value="UniProtKB-KW"/>
</dbReference>
<dbReference type="EMBL" id="JAKWFO010000006">
    <property type="protein sequence ID" value="KAI9634639.1"/>
    <property type="molecule type" value="Genomic_DNA"/>
</dbReference>
<dbReference type="FunFam" id="3.30.70.330:FF:000039">
    <property type="entry name" value="U1 small nuclear ribonucleoprotein A"/>
    <property type="match status" value="1"/>
</dbReference>
<evidence type="ECO:0000256" key="2">
    <source>
        <dbReference type="ARBA" id="ARBA00007243"/>
    </source>
</evidence>
<dbReference type="FunFam" id="3.30.70.330:FF:000029">
    <property type="entry name" value="U2 small nuclear ribonucleoprotein B"/>
    <property type="match status" value="1"/>
</dbReference>
<dbReference type="InterPro" id="IPR035979">
    <property type="entry name" value="RBD_domain_sf"/>
</dbReference>
<evidence type="ECO:0000256" key="11">
    <source>
        <dbReference type="SAM" id="MobiDB-lite"/>
    </source>
</evidence>
<dbReference type="Gene3D" id="3.30.70.330">
    <property type="match status" value="2"/>
</dbReference>
<dbReference type="PROSITE" id="PS50102">
    <property type="entry name" value="RRM"/>
    <property type="match status" value="2"/>
</dbReference>
<evidence type="ECO:0000256" key="5">
    <source>
        <dbReference type="ARBA" id="ARBA00022737"/>
    </source>
</evidence>
<evidence type="ECO:0000256" key="9">
    <source>
        <dbReference type="ARBA" id="ARBA00023274"/>
    </source>
</evidence>
<dbReference type="AlphaFoldDB" id="A0AA38H899"/>
<comment type="similarity">
    <text evidence="2">Belongs to the RRM U1 A/B'' family.</text>
</comment>
<evidence type="ECO:0000256" key="4">
    <source>
        <dbReference type="ARBA" id="ARBA00022728"/>
    </source>
</evidence>
<gene>
    <name evidence="13" type="ORF">MKK02DRAFT_16290</name>
</gene>
<proteinExistence type="inferred from homology"/>
<sequence>MEGTIAGPSRLPTISTDDEEKTAESGVAGSAQPTSGGPTGDLESQPPAQPDPNALPESACETLYIQNLNEKVQVDVMKHTLQNLFKTYRPVLPIVAHRNVRMRGQAFVSFPDRELANRARKEVNEFPLYGKAMVITFAKSKSDATVKRTAGEEALEEHKKERLADKKRKRRDNPLRRKALEKLKAGDDTAAPSAAPAKKARVTMPDEYLPPNNILFIQNLPEGTTSDDLREVFELHPGLVEIRTIPAKKDIAFVEYADEAAATIAKDILHNFKIDGETKMKVTYARR</sequence>
<dbReference type="GO" id="GO:0008380">
    <property type="term" value="P:RNA splicing"/>
    <property type="evidence" value="ECO:0007669"/>
    <property type="project" value="UniProtKB-KW"/>
</dbReference>
<keyword evidence="3" id="KW-0507">mRNA processing</keyword>
<name>A0AA38H899_9TREE</name>
<keyword evidence="14" id="KW-1185">Reference proteome</keyword>
<keyword evidence="5" id="KW-0677">Repeat</keyword>
<dbReference type="InterPro" id="IPR000504">
    <property type="entry name" value="RRM_dom"/>
</dbReference>
<evidence type="ECO:0000256" key="1">
    <source>
        <dbReference type="ARBA" id="ARBA00004123"/>
    </source>
</evidence>
<feature type="domain" description="RRM" evidence="12">
    <location>
        <begin position="213"/>
        <end position="287"/>
    </location>
</feature>
<feature type="compositionally biased region" description="Basic and acidic residues" evidence="11">
    <location>
        <begin position="149"/>
        <end position="164"/>
    </location>
</feature>
<comment type="subcellular location">
    <subcellularLocation>
        <location evidence="1">Nucleus</location>
    </subcellularLocation>
</comment>
<organism evidence="13 14">
    <name type="scientific">Dioszegia hungarica</name>
    <dbReference type="NCBI Taxonomy" id="4972"/>
    <lineage>
        <taxon>Eukaryota</taxon>
        <taxon>Fungi</taxon>
        <taxon>Dikarya</taxon>
        <taxon>Basidiomycota</taxon>
        <taxon>Agaricomycotina</taxon>
        <taxon>Tremellomycetes</taxon>
        <taxon>Tremellales</taxon>
        <taxon>Bulleribasidiaceae</taxon>
        <taxon>Dioszegia</taxon>
    </lineage>
</organism>
<feature type="domain" description="RRM" evidence="12">
    <location>
        <begin position="61"/>
        <end position="140"/>
    </location>
</feature>
<keyword evidence="4" id="KW-0747">Spliceosome</keyword>
<dbReference type="RefSeq" id="XP_052944416.1">
    <property type="nucleotide sequence ID" value="XM_053085608.1"/>
</dbReference>
<keyword evidence="7" id="KW-0508">mRNA splicing</keyword>